<dbReference type="PRINTS" id="PR01217">
    <property type="entry name" value="PRICHEXTENSN"/>
</dbReference>
<accession>Q84R86</accession>
<feature type="compositionally biased region" description="Pro residues" evidence="1">
    <location>
        <begin position="163"/>
        <end position="180"/>
    </location>
</feature>
<evidence type="ECO:0000256" key="1">
    <source>
        <dbReference type="SAM" id="MobiDB-lite"/>
    </source>
</evidence>
<reference evidence="3" key="2">
    <citation type="journal article" date="2008" name="Nucleic Acids Res.">
        <title>The rice annotation project database (RAP-DB): 2008 update.</title>
        <authorList>
            <consortium name="The rice annotation project (RAP)"/>
        </authorList>
    </citation>
    <scope>GENOME REANNOTATION</scope>
    <source>
        <strain evidence="3">cv. Nipponbare</strain>
    </source>
</reference>
<feature type="region of interest" description="Disordered" evidence="1">
    <location>
        <begin position="313"/>
        <end position="370"/>
    </location>
</feature>
<feature type="region of interest" description="Disordered" evidence="1">
    <location>
        <begin position="121"/>
        <end position="202"/>
    </location>
</feature>
<dbReference type="Proteomes" id="UP000000763">
    <property type="component" value="Chromosome 3"/>
</dbReference>
<dbReference type="AlphaFoldDB" id="Q84R86"/>
<dbReference type="EMBL" id="AC118134">
    <property type="protein sequence ID" value="AAP03368.1"/>
    <property type="molecule type" value="Genomic_DNA"/>
</dbReference>
<feature type="compositionally biased region" description="Pro residues" evidence="1">
    <location>
        <begin position="1"/>
        <end position="16"/>
    </location>
</feature>
<proteinExistence type="predicted"/>
<protein>
    <submittedName>
        <fullName evidence="2">Uncharacterized protein</fullName>
    </submittedName>
</protein>
<sequence length="421" mass="45928">MRTWLPPTPPPLPPLFPQNRHRIDPHEPTPLPHSGQPIPPLPGSIPPFQGYKKHPRGSLSHFPIHPELTTPPNHLPTMLPLAAARHRRYSRRGAVPPPQPASTCLAVPWPPLCVPIPSPEHHYHHHTRAASPLPPPAAPRRRPSRQRATRQPPPASPLQGQARPPPHSTHSSPEPPPPPQAQGHHRFCRLRPPFGSTPDHLSPHNRLPQCRCALLCPDRCSKPPETHRRSIPFRVRQWLLKLHHVALPRGLPSLFLATGRLPIAFSPLHELGEHPSLSLYLSFAGHLATRRRRRVAAATLRARAAAGCARQSAAASPCRTTPPLPHMRRRRPRVPPLPAPSPAVAAGGRVPPPRLRSAGPVSAAPVPQPAASPSAARLAWPIWAVQPVDRRWTVLVVPVHGGPPPCLADVWVPLAGAAPPP</sequence>
<organism evidence="2 3">
    <name type="scientific">Oryza sativa subsp. japonica</name>
    <name type="common">Rice</name>
    <dbReference type="NCBI Taxonomy" id="39947"/>
    <lineage>
        <taxon>Eukaryota</taxon>
        <taxon>Viridiplantae</taxon>
        <taxon>Streptophyta</taxon>
        <taxon>Embryophyta</taxon>
        <taxon>Tracheophyta</taxon>
        <taxon>Spermatophyta</taxon>
        <taxon>Magnoliopsida</taxon>
        <taxon>Liliopsida</taxon>
        <taxon>Poales</taxon>
        <taxon>Poaceae</taxon>
        <taxon>BOP clade</taxon>
        <taxon>Oryzoideae</taxon>
        <taxon>Oryzeae</taxon>
        <taxon>Oryzinae</taxon>
        <taxon>Oryza</taxon>
        <taxon>Oryza sativa</taxon>
    </lineage>
</organism>
<gene>
    <name evidence="2" type="primary">OSJNBb0041J20.19</name>
</gene>
<feature type="compositionally biased region" description="Basic residues" evidence="1">
    <location>
        <begin position="139"/>
        <end position="148"/>
    </location>
</feature>
<evidence type="ECO:0000313" key="2">
    <source>
        <dbReference type="EMBL" id="AAP03368.1"/>
    </source>
</evidence>
<name>Q84R86_ORYSJ</name>
<feature type="compositionally biased region" description="Low complexity" evidence="1">
    <location>
        <begin position="357"/>
        <end position="370"/>
    </location>
</feature>
<evidence type="ECO:0000313" key="3">
    <source>
        <dbReference type="Proteomes" id="UP000000763"/>
    </source>
</evidence>
<reference evidence="3" key="1">
    <citation type="journal article" date="2005" name="Nature">
        <title>The map-based sequence of the rice genome.</title>
        <authorList>
            <consortium name="International rice genome sequencing project (IRGSP)"/>
            <person name="Matsumoto T."/>
            <person name="Wu J."/>
            <person name="Kanamori H."/>
            <person name="Katayose Y."/>
            <person name="Fujisawa M."/>
            <person name="Namiki N."/>
            <person name="Mizuno H."/>
            <person name="Yamamoto K."/>
            <person name="Antonio B.A."/>
            <person name="Baba T."/>
            <person name="Sakata K."/>
            <person name="Nagamura Y."/>
            <person name="Aoki H."/>
            <person name="Arikawa K."/>
            <person name="Arita K."/>
            <person name="Bito T."/>
            <person name="Chiden Y."/>
            <person name="Fujitsuka N."/>
            <person name="Fukunaka R."/>
            <person name="Hamada M."/>
            <person name="Harada C."/>
            <person name="Hayashi A."/>
            <person name="Hijishita S."/>
            <person name="Honda M."/>
            <person name="Hosokawa S."/>
            <person name="Ichikawa Y."/>
            <person name="Idonuma A."/>
            <person name="Iijima M."/>
            <person name="Ikeda M."/>
            <person name="Ikeno M."/>
            <person name="Ito K."/>
            <person name="Ito S."/>
            <person name="Ito T."/>
            <person name="Ito Y."/>
            <person name="Ito Y."/>
            <person name="Iwabuchi A."/>
            <person name="Kamiya K."/>
            <person name="Karasawa W."/>
            <person name="Kurita K."/>
            <person name="Katagiri S."/>
            <person name="Kikuta A."/>
            <person name="Kobayashi H."/>
            <person name="Kobayashi N."/>
            <person name="Machita K."/>
            <person name="Maehara T."/>
            <person name="Masukawa M."/>
            <person name="Mizubayashi T."/>
            <person name="Mukai Y."/>
            <person name="Nagasaki H."/>
            <person name="Nagata Y."/>
            <person name="Naito S."/>
            <person name="Nakashima M."/>
            <person name="Nakama Y."/>
            <person name="Nakamichi Y."/>
            <person name="Nakamura M."/>
            <person name="Meguro A."/>
            <person name="Negishi M."/>
            <person name="Ohta I."/>
            <person name="Ohta T."/>
            <person name="Okamoto M."/>
            <person name="Ono N."/>
            <person name="Saji S."/>
            <person name="Sakaguchi M."/>
            <person name="Sakai K."/>
            <person name="Shibata M."/>
            <person name="Shimokawa T."/>
            <person name="Song J."/>
            <person name="Takazaki Y."/>
            <person name="Terasawa K."/>
            <person name="Tsugane M."/>
            <person name="Tsuji K."/>
            <person name="Ueda S."/>
            <person name="Waki K."/>
            <person name="Yamagata H."/>
            <person name="Yamamoto M."/>
            <person name="Yamamoto S."/>
            <person name="Yamane H."/>
            <person name="Yoshiki S."/>
            <person name="Yoshihara R."/>
            <person name="Yukawa K."/>
            <person name="Zhong H."/>
            <person name="Yano M."/>
            <person name="Yuan Q."/>
            <person name="Ouyang S."/>
            <person name="Liu J."/>
            <person name="Jones K.M."/>
            <person name="Gansberger K."/>
            <person name="Moffat K."/>
            <person name="Hill J."/>
            <person name="Bera J."/>
            <person name="Fadrosh D."/>
            <person name="Jin S."/>
            <person name="Johri S."/>
            <person name="Kim M."/>
            <person name="Overton L."/>
            <person name="Reardon M."/>
            <person name="Tsitrin T."/>
            <person name="Vuong H."/>
            <person name="Weaver B."/>
            <person name="Ciecko A."/>
            <person name="Tallon L."/>
            <person name="Jackson J."/>
            <person name="Pai G."/>
            <person name="Aken S.V."/>
            <person name="Utterback T."/>
            <person name="Reidmuller S."/>
            <person name="Feldblyum T."/>
            <person name="Hsiao J."/>
            <person name="Zismann V."/>
            <person name="Iobst S."/>
            <person name="de Vazeille A.R."/>
            <person name="Buell C.R."/>
            <person name="Ying K."/>
            <person name="Li Y."/>
            <person name="Lu T."/>
            <person name="Huang Y."/>
            <person name="Zhao Q."/>
            <person name="Feng Q."/>
            <person name="Zhang L."/>
            <person name="Zhu J."/>
            <person name="Weng Q."/>
            <person name="Mu J."/>
            <person name="Lu Y."/>
            <person name="Fan D."/>
            <person name="Liu Y."/>
            <person name="Guan J."/>
            <person name="Zhang Y."/>
            <person name="Yu S."/>
            <person name="Liu X."/>
            <person name="Zhang Y."/>
            <person name="Hong G."/>
            <person name="Han B."/>
            <person name="Choisne N."/>
            <person name="Demange N."/>
            <person name="Orjeda G."/>
            <person name="Samain S."/>
            <person name="Cattolico L."/>
            <person name="Pelletier E."/>
            <person name="Couloux A."/>
            <person name="Segurens B."/>
            <person name="Wincker P."/>
            <person name="D'Hont A."/>
            <person name="Scarpelli C."/>
            <person name="Weissenbach J."/>
            <person name="Salanoubat M."/>
            <person name="Quetier F."/>
            <person name="Yu Y."/>
            <person name="Kim H.R."/>
            <person name="Rambo T."/>
            <person name="Currie J."/>
            <person name="Collura K."/>
            <person name="Luo M."/>
            <person name="Yang T."/>
            <person name="Ammiraju J.S.S."/>
            <person name="Engler F."/>
            <person name="Soderlund C."/>
            <person name="Wing R.A."/>
            <person name="Palmer L.E."/>
            <person name="de la Bastide M."/>
            <person name="Spiegel L."/>
            <person name="Nascimento L."/>
            <person name="Zutavern T."/>
            <person name="O'Shaughnessy A."/>
            <person name="Dike S."/>
            <person name="Dedhia N."/>
            <person name="Preston R."/>
            <person name="Balija V."/>
            <person name="McCombie W.R."/>
            <person name="Chow T."/>
            <person name="Chen H."/>
            <person name="Chung M."/>
            <person name="Chen C."/>
            <person name="Shaw J."/>
            <person name="Wu H."/>
            <person name="Hsiao K."/>
            <person name="Chao Y."/>
            <person name="Chu M."/>
            <person name="Cheng C."/>
            <person name="Hour A."/>
            <person name="Lee P."/>
            <person name="Lin S."/>
            <person name="Lin Y."/>
            <person name="Liou J."/>
            <person name="Liu S."/>
            <person name="Hsing Y."/>
            <person name="Raghuvanshi S."/>
            <person name="Mohanty A."/>
            <person name="Bharti A.K."/>
            <person name="Gaur A."/>
            <person name="Gupta V."/>
            <person name="Kumar D."/>
            <person name="Ravi V."/>
            <person name="Vij S."/>
            <person name="Kapur A."/>
            <person name="Khurana P."/>
            <person name="Khurana P."/>
            <person name="Khurana J.P."/>
            <person name="Tyagi A.K."/>
            <person name="Gaikwad K."/>
            <person name="Singh A."/>
            <person name="Dalal V."/>
            <person name="Srivastava S."/>
            <person name="Dixit A."/>
            <person name="Pal A.K."/>
            <person name="Ghazi I.A."/>
            <person name="Yadav M."/>
            <person name="Pandit A."/>
            <person name="Bhargava A."/>
            <person name="Sureshbabu K."/>
            <person name="Batra K."/>
            <person name="Sharma T.R."/>
            <person name="Mohapatra T."/>
            <person name="Singh N.K."/>
            <person name="Messing J."/>
            <person name="Nelson A.B."/>
            <person name="Fuks G."/>
            <person name="Kavchok S."/>
            <person name="Keizer G."/>
            <person name="Linton E."/>
            <person name="Llaca V."/>
            <person name="Song R."/>
            <person name="Tanyolac B."/>
            <person name="Young S."/>
            <person name="Ho-Il K."/>
            <person name="Hahn J.H."/>
            <person name="Sangsakoo G."/>
            <person name="Vanavichit A."/>
            <person name="de Mattos Luiz.A.T."/>
            <person name="Zimmer P.D."/>
            <person name="Malone G."/>
            <person name="Dellagostin O."/>
            <person name="de Oliveira A.C."/>
            <person name="Bevan M."/>
            <person name="Bancroft I."/>
            <person name="Minx P."/>
            <person name="Cordum H."/>
            <person name="Wilson R."/>
            <person name="Cheng Z."/>
            <person name="Jin W."/>
            <person name="Jiang J."/>
            <person name="Leong S.A."/>
            <person name="Iwama H."/>
            <person name="Gojobori T."/>
            <person name="Itoh T."/>
            <person name="Niimura Y."/>
            <person name="Fujii Y."/>
            <person name="Habara T."/>
            <person name="Sakai H."/>
            <person name="Sato Y."/>
            <person name="Wilson G."/>
            <person name="Kumar K."/>
            <person name="McCouch S."/>
            <person name="Juretic N."/>
            <person name="Hoen D."/>
            <person name="Wright S."/>
            <person name="Bruskiewich R."/>
            <person name="Bureau T."/>
            <person name="Miyao A."/>
            <person name="Hirochika H."/>
            <person name="Nishikawa T."/>
            <person name="Kadowaki K."/>
            <person name="Sugiura M."/>
            <person name="Burr B."/>
            <person name="Sasaki T."/>
        </authorList>
    </citation>
    <scope>NUCLEOTIDE SEQUENCE [LARGE SCALE GENOMIC DNA]</scope>
    <source>
        <strain evidence="3">cv. Nipponbare</strain>
    </source>
</reference>
<feature type="region of interest" description="Disordered" evidence="1">
    <location>
        <begin position="1"/>
        <end position="37"/>
    </location>
</feature>